<dbReference type="CDD" id="cd01189">
    <property type="entry name" value="INT_ICEBs1_C_like"/>
    <property type="match status" value="1"/>
</dbReference>
<dbReference type="Gene3D" id="1.10.443.10">
    <property type="entry name" value="Intergrase catalytic core"/>
    <property type="match status" value="1"/>
</dbReference>
<dbReference type="PANTHER" id="PTHR30349:SF91">
    <property type="entry name" value="INTA PROTEIN"/>
    <property type="match status" value="1"/>
</dbReference>
<evidence type="ECO:0000313" key="9">
    <source>
        <dbReference type="Proteomes" id="UP000297025"/>
    </source>
</evidence>
<dbReference type="InterPro" id="IPR002104">
    <property type="entry name" value="Integrase_catalytic"/>
</dbReference>
<dbReference type="PROSITE" id="PS51898">
    <property type="entry name" value="TYR_RECOMBINASE"/>
    <property type="match status" value="1"/>
</dbReference>
<dbReference type="Proteomes" id="UP000297025">
    <property type="component" value="Chromosome"/>
</dbReference>
<dbReference type="InterPro" id="IPR010998">
    <property type="entry name" value="Integrase_recombinase_N"/>
</dbReference>
<feature type="region of interest" description="Disordered" evidence="5">
    <location>
        <begin position="1"/>
        <end position="35"/>
    </location>
</feature>
<dbReference type="Pfam" id="PF14659">
    <property type="entry name" value="Phage_int_SAM_3"/>
    <property type="match status" value="1"/>
</dbReference>
<dbReference type="InterPro" id="IPR013762">
    <property type="entry name" value="Integrase-like_cat_sf"/>
</dbReference>
<feature type="compositionally biased region" description="Low complexity" evidence="5">
    <location>
        <begin position="1"/>
        <end position="26"/>
    </location>
</feature>
<dbReference type="PROSITE" id="PS51900">
    <property type="entry name" value="CB"/>
    <property type="match status" value="1"/>
</dbReference>
<organism evidence="8 9">
    <name type="scientific">Nocardioides daphniae</name>
    <dbReference type="NCBI Taxonomy" id="402297"/>
    <lineage>
        <taxon>Bacteria</taxon>
        <taxon>Bacillati</taxon>
        <taxon>Actinomycetota</taxon>
        <taxon>Actinomycetes</taxon>
        <taxon>Propionibacteriales</taxon>
        <taxon>Nocardioidaceae</taxon>
        <taxon>Nocardioides</taxon>
    </lineage>
</organism>
<dbReference type="InterPro" id="IPR050090">
    <property type="entry name" value="Tyrosine_recombinase_XerCD"/>
</dbReference>
<proteinExistence type="predicted"/>
<dbReference type="InterPro" id="IPR004107">
    <property type="entry name" value="Integrase_SAM-like_N"/>
</dbReference>
<evidence type="ECO:0000256" key="5">
    <source>
        <dbReference type="SAM" id="MobiDB-lite"/>
    </source>
</evidence>
<name>A0A4P7UGB3_9ACTN</name>
<dbReference type="SUPFAM" id="SSF56349">
    <property type="entry name" value="DNA breaking-rejoining enzymes"/>
    <property type="match status" value="1"/>
</dbReference>
<evidence type="ECO:0000256" key="3">
    <source>
        <dbReference type="ARBA" id="ARBA00023172"/>
    </source>
</evidence>
<dbReference type="GO" id="GO:0003677">
    <property type="term" value="F:DNA binding"/>
    <property type="evidence" value="ECO:0007669"/>
    <property type="project" value="UniProtKB-UniRule"/>
</dbReference>
<dbReference type="Gene3D" id="1.10.150.130">
    <property type="match status" value="1"/>
</dbReference>
<dbReference type="GO" id="GO:0006310">
    <property type="term" value="P:DNA recombination"/>
    <property type="evidence" value="ECO:0007669"/>
    <property type="project" value="UniProtKB-KW"/>
</dbReference>
<evidence type="ECO:0000256" key="4">
    <source>
        <dbReference type="PROSITE-ProRule" id="PRU01248"/>
    </source>
</evidence>
<dbReference type="Pfam" id="PF00589">
    <property type="entry name" value="Phage_integrase"/>
    <property type="match status" value="1"/>
</dbReference>
<keyword evidence="3" id="KW-0233">DNA recombination</keyword>
<evidence type="ECO:0000313" key="8">
    <source>
        <dbReference type="EMBL" id="QCC78411.1"/>
    </source>
</evidence>
<sequence length="435" mass="48741">MSRQLASSTSVATASSISSESVSSGRSRSETRAVSRLVPWPTTSLRWRSPVANRKRSNGEGSIYQRKDGRWVGELYVNQSDGRRVRRQVYGKTRKEAETKLADLRSKSDNGVPIPSTQLTLERFLGEWLEQIVAPRVRPNTLSHYAFHIDKYLVPDLGTRQLGKLTAREVRLYLDSLGRAGRGVRTIRYVHATLRAALEDAVREELIEKNVAKLVRPPSAPRAERQPLTVDEVKVLFRQSRDNRLHALLVVIALLGLRRSEALGLRWEDVDLEAGTLTVNQGLHRVDGKLQVMPTKTARSRRTLPLPDVVAEVLRDHRDHQEKERVDLAERWPSSGFVFTTPIGTPIDPDNCSKFVQASLKAAGVRKVRMHDFRHGCVSVLLALGVPPRIVMEIAGHSALEMTMNVYAHVSLDDKRDALNKLGGLFGEEAPEDTE</sequence>
<keyword evidence="1" id="KW-0229">DNA integration</keyword>
<dbReference type="InterPro" id="IPR044068">
    <property type="entry name" value="CB"/>
</dbReference>
<dbReference type="PANTHER" id="PTHR30349">
    <property type="entry name" value="PHAGE INTEGRASE-RELATED"/>
    <property type="match status" value="1"/>
</dbReference>
<dbReference type="InterPro" id="IPR011010">
    <property type="entry name" value="DNA_brk_join_enz"/>
</dbReference>
<reference evidence="8 9" key="1">
    <citation type="journal article" date="2008" name="Int. J. Syst. Evol. Microbiol.">
        <title>Nocardioides daphniae sp. nov., isolated from Daphnia cucullata (Crustacea: Cladocera).</title>
        <authorList>
            <person name="Toth E.M."/>
            <person name="Keki Z."/>
            <person name="Homonnay Z.G."/>
            <person name="Borsodi A.K."/>
            <person name="Marialigeti K."/>
            <person name="Schumann P."/>
        </authorList>
    </citation>
    <scope>NUCLEOTIDE SEQUENCE [LARGE SCALE GENOMIC DNA]</scope>
    <source>
        <strain evidence="8 9">JCM 16608</strain>
    </source>
</reference>
<dbReference type="KEGG" id="ndp:E2C04_16615"/>
<keyword evidence="2 4" id="KW-0238">DNA-binding</keyword>
<dbReference type="GO" id="GO:0015074">
    <property type="term" value="P:DNA integration"/>
    <property type="evidence" value="ECO:0007669"/>
    <property type="project" value="UniProtKB-KW"/>
</dbReference>
<feature type="domain" description="Core-binding (CB)" evidence="7">
    <location>
        <begin position="119"/>
        <end position="202"/>
    </location>
</feature>
<dbReference type="EMBL" id="CP038462">
    <property type="protein sequence ID" value="QCC78411.1"/>
    <property type="molecule type" value="Genomic_DNA"/>
</dbReference>
<evidence type="ECO:0000256" key="1">
    <source>
        <dbReference type="ARBA" id="ARBA00022908"/>
    </source>
</evidence>
<evidence type="ECO:0000259" key="6">
    <source>
        <dbReference type="PROSITE" id="PS51898"/>
    </source>
</evidence>
<dbReference type="AlphaFoldDB" id="A0A4P7UGB3"/>
<evidence type="ECO:0000259" key="7">
    <source>
        <dbReference type="PROSITE" id="PS51900"/>
    </source>
</evidence>
<accession>A0A4P7UGB3</accession>
<protein>
    <submittedName>
        <fullName evidence="8">Site-specific integrase</fullName>
    </submittedName>
</protein>
<feature type="domain" description="Tyr recombinase" evidence="6">
    <location>
        <begin position="223"/>
        <end position="420"/>
    </location>
</feature>
<gene>
    <name evidence="8" type="ORF">E2C04_16615</name>
</gene>
<evidence type="ECO:0000256" key="2">
    <source>
        <dbReference type="ARBA" id="ARBA00023125"/>
    </source>
</evidence>